<gene>
    <name evidence="3" type="ORF">J2X20_000489</name>
</gene>
<evidence type="ECO:0000313" key="4">
    <source>
        <dbReference type="Proteomes" id="UP001180453"/>
    </source>
</evidence>
<protein>
    <submittedName>
        <fullName evidence="3">Glyoxylase-like metal-dependent hydrolase (Beta-lactamase superfamily II)</fullName>
    </submittedName>
</protein>
<evidence type="ECO:0000256" key="1">
    <source>
        <dbReference type="ARBA" id="ARBA00022723"/>
    </source>
</evidence>
<dbReference type="SMART" id="SM00849">
    <property type="entry name" value="Lactamase_B"/>
    <property type="match status" value="1"/>
</dbReference>
<dbReference type="Proteomes" id="UP001180453">
    <property type="component" value="Unassembled WGS sequence"/>
</dbReference>
<dbReference type="InterPro" id="IPR051682">
    <property type="entry name" value="Mito_Persulfide_Diox"/>
</dbReference>
<dbReference type="EMBL" id="JAVDXU010000001">
    <property type="protein sequence ID" value="MDR7267860.1"/>
    <property type="molecule type" value="Genomic_DNA"/>
</dbReference>
<dbReference type="RefSeq" id="WP_310260367.1">
    <property type="nucleotide sequence ID" value="NZ_JAVDXU010000001.1"/>
</dbReference>
<dbReference type="Gene3D" id="3.60.15.10">
    <property type="entry name" value="Ribonuclease Z/Hydroxyacylglutathione hydrolase-like"/>
    <property type="match status" value="1"/>
</dbReference>
<keyword evidence="1" id="KW-0479">Metal-binding</keyword>
<proteinExistence type="predicted"/>
<reference evidence="3 4" key="1">
    <citation type="submission" date="2023-07" db="EMBL/GenBank/DDBJ databases">
        <title>Sorghum-associated microbial communities from plants grown in Nebraska, USA.</title>
        <authorList>
            <person name="Schachtman D."/>
        </authorList>
    </citation>
    <scope>NUCLEOTIDE SEQUENCE [LARGE SCALE GENOMIC DNA]</scope>
    <source>
        <strain evidence="3 4">BE314</strain>
    </source>
</reference>
<accession>A0ABU1YHZ6</accession>
<organism evidence="3 4">
    <name type="scientific">Roseateles saccharophilus</name>
    <name type="common">Pseudomonas saccharophila</name>
    <dbReference type="NCBI Taxonomy" id="304"/>
    <lineage>
        <taxon>Bacteria</taxon>
        <taxon>Pseudomonadati</taxon>
        <taxon>Pseudomonadota</taxon>
        <taxon>Betaproteobacteria</taxon>
        <taxon>Burkholderiales</taxon>
        <taxon>Sphaerotilaceae</taxon>
        <taxon>Roseateles</taxon>
    </lineage>
</organism>
<sequence length="251" mass="26737">MFFRQRPAAGATLSYFFGCAGLQKAVAVDVVAGDEDWFMEGADKAGVRIAHVIDTHVHADHLSGGLALAQRTGAAYYLHESNAGRVGFEFSPLHDGQRLESGNVLVDVIHTPGHTLDSVCLLVRDLRRGNEPWFVITGDTLFVGAVGRPDLAGREREMAAMLHDSLHGRLLTLPPELEIYPGHQAGSACGAGLSGKPASTLGFEMRFNPLLSLPKAEFIDALTAVVPAQPDDMESIVAANLRGVAPHTVPA</sequence>
<keyword evidence="4" id="KW-1185">Reference proteome</keyword>
<comment type="caution">
    <text evidence="3">The sequence shown here is derived from an EMBL/GenBank/DDBJ whole genome shotgun (WGS) entry which is preliminary data.</text>
</comment>
<dbReference type="SUPFAM" id="SSF56281">
    <property type="entry name" value="Metallo-hydrolase/oxidoreductase"/>
    <property type="match status" value="1"/>
</dbReference>
<name>A0ABU1YHZ6_ROSSA</name>
<dbReference type="PANTHER" id="PTHR43084:SF1">
    <property type="entry name" value="PERSULFIDE DIOXYGENASE ETHE1, MITOCHONDRIAL"/>
    <property type="match status" value="1"/>
</dbReference>
<evidence type="ECO:0000259" key="2">
    <source>
        <dbReference type="SMART" id="SM00849"/>
    </source>
</evidence>
<dbReference type="PANTHER" id="PTHR43084">
    <property type="entry name" value="PERSULFIDE DIOXYGENASE ETHE1"/>
    <property type="match status" value="1"/>
</dbReference>
<feature type="domain" description="Metallo-beta-lactamase" evidence="2">
    <location>
        <begin position="11"/>
        <end position="183"/>
    </location>
</feature>
<dbReference type="InterPro" id="IPR036866">
    <property type="entry name" value="RibonucZ/Hydroxyglut_hydro"/>
</dbReference>
<dbReference type="CDD" id="cd07724">
    <property type="entry name" value="POD-like_MBL-fold"/>
    <property type="match status" value="1"/>
</dbReference>
<dbReference type="InterPro" id="IPR044528">
    <property type="entry name" value="POD-like_MBL-fold"/>
</dbReference>
<dbReference type="Pfam" id="PF00753">
    <property type="entry name" value="Lactamase_B"/>
    <property type="match status" value="1"/>
</dbReference>
<evidence type="ECO:0000313" key="3">
    <source>
        <dbReference type="EMBL" id="MDR7267860.1"/>
    </source>
</evidence>
<dbReference type="InterPro" id="IPR001279">
    <property type="entry name" value="Metallo-B-lactamas"/>
</dbReference>